<accession>A0ABV0U2G3</accession>
<sequence>MYNSTYREGLKLLSPEVKTETQTEPPSVLVPLEDKMWLREELLKAIWHAFTALDVDHRGKVSKSQLKVLSYNLYTVMKIPHDPMSFEEHFKDDDKGPLSNEGYMPYLNRYILDKVQEDFDVLEFYRMCWTLCYRKNIHPQRLIISDNDAFKVWCIFNFLSEDKYPLVIVFEEVEYFLRKLMEAMGMGWCEERFTDYRTKQSTKSWLNVWELIELVGVTYFSKDIDRQILSMCINEVFSELILNILKQGYMMKKGHKRKNWTERWFVLRPTSLSYYVCEDLTEKKGDIVLDQSCCVESLLDKDGKKCLFIIKCIDKSFEISASDKKKKQEWIQAIQMCIQLLRLGLLSPHRDALLRRRELRQKQQLEQEDLAERMKNLQAANEAKQRQLEDMRMKMEEATAKAALEELRRKKKQSDLQDRYRLDLEREKMVRQEMEEQMAQKSSELEQYLQRVRELEDMYHRLEDALEDERQAKQDEEAMRKLQARLLEEEAAKRAELEQIYLKQQRELSQTEAEKEELIAEQLAKEQELQAASQQLDKLEKERQGALEQYQEVSKKLERAANKTKTWKDKVAKHEGLVRLIQPGHKGPQRITNWGLASFTDIELEQRKKTWQEKKNQGAQAQ</sequence>
<gene>
    <name evidence="3" type="primary">SWAP70_1</name>
    <name evidence="3" type="ORF">ILYODFUR_002295</name>
</gene>
<dbReference type="PROSITE" id="PS50003">
    <property type="entry name" value="PH_DOMAIN"/>
    <property type="match status" value="1"/>
</dbReference>
<evidence type="ECO:0000256" key="1">
    <source>
        <dbReference type="SAM" id="Coils"/>
    </source>
</evidence>
<feature type="domain" description="PH" evidence="2">
    <location>
        <begin position="243"/>
        <end position="339"/>
    </location>
</feature>
<dbReference type="SUPFAM" id="SSF50729">
    <property type="entry name" value="PH domain-like"/>
    <property type="match status" value="1"/>
</dbReference>
<name>A0ABV0U2G3_9TELE</name>
<dbReference type="Gene3D" id="2.30.29.30">
    <property type="entry name" value="Pleckstrin-homology domain (PH domain)/Phosphotyrosine-binding domain (PTB)"/>
    <property type="match status" value="1"/>
</dbReference>
<dbReference type="EMBL" id="JAHRIQ010058033">
    <property type="protein sequence ID" value="MEQ2239221.1"/>
    <property type="molecule type" value="Genomic_DNA"/>
</dbReference>
<evidence type="ECO:0000313" key="4">
    <source>
        <dbReference type="Proteomes" id="UP001482620"/>
    </source>
</evidence>
<dbReference type="CDD" id="cd13273">
    <property type="entry name" value="PH_SWAP-70"/>
    <property type="match status" value="1"/>
</dbReference>
<dbReference type="PANTHER" id="PTHR14383:SF6">
    <property type="entry name" value="SWITCH-ASSOCIATED PROTEIN 70"/>
    <property type="match status" value="1"/>
</dbReference>
<dbReference type="InterPro" id="IPR011993">
    <property type="entry name" value="PH-like_dom_sf"/>
</dbReference>
<dbReference type="SUPFAM" id="SSF47473">
    <property type="entry name" value="EF-hand"/>
    <property type="match status" value="1"/>
</dbReference>
<dbReference type="InterPro" id="IPR001849">
    <property type="entry name" value="PH_domain"/>
</dbReference>
<dbReference type="Pfam" id="PF00169">
    <property type="entry name" value="PH"/>
    <property type="match status" value="1"/>
</dbReference>
<organism evidence="3 4">
    <name type="scientific">Ilyodon furcidens</name>
    <name type="common">goldbreast splitfin</name>
    <dbReference type="NCBI Taxonomy" id="33524"/>
    <lineage>
        <taxon>Eukaryota</taxon>
        <taxon>Metazoa</taxon>
        <taxon>Chordata</taxon>
        <taxon>Craniata</taxon>
        <taxon>Vertebrata</taxon>
        <taxon>Euteleostomi</taxon>
        <taxon>Actinopterygii</taxon>
        <taxon>Neopterygii</taxon>
        <taxon>Teleostei</taxon>
        <taxon>Neoteleostei</taxon>
        <taxon>Acanthomorphata</taxon>
        <taxon>Ovalentaria</taxon>
        <taxon>Atherinomorphae</taxon>
        <taxon>Cyprinodontiformes</taxon>
        <taxon>Goodeidae</taxon>
        <taxon>Ilyodon</taxon>
    </lineage>
</organism>
<protein>
    <submittedName>
        <fullName evidence="3">Switch-associated protein 70</fullName>
    </submittedName>
</protein>
<dbReference type="InterPro" id="IPR057836">
    <property type="entry name" value="EF-hand_SWAP70_N"/>
</dbReference>
<evidence type="ECO:0000313" key="3">
    <source>
        <dbReference type="EMBL" id="MEQ2239221.1"/>
    </source>
</evidence>
<dbReference type="SMART" id="SM00233">
    <property type="entry name" value="PH"/>
    <property type="match status" value="1"/>
</dbReference>
<comment type="caution">
    <text evidence="3">The sequence shown here is derived from an EMBL/GenBank/DDBJ whole genome shotgun (WGS) entry which is preliminary data.</text>
</comment>
<reference evidence="3 4" key="1">
    <citation type="submission" date="2021-06" db="EMBL/GenBank/DDBJ databases">
        <authorList>
            <person name="Palmer J.M."/>
        </authorList>
    </citation>
    <scope>NUCLEOTIDE SEQUENCE [LARGE SCALE GENOMIC DNA]</scope>
    <source>
        <strain evidence="4">if_2019</strain>
        <tissue evidence="3">Muscle</tissue>
    </source>
</reference>
<feature type="coiled-coil region" evidence="1">
    <location>
        <begin position="360"/>
        <end position="563"/>
    </location>
</feature>
<keyword evidence="4" id="KW-1185">Reference proteome</keyword>
<proteinExistence type="predicted"/>
<keyword evidence="1" id="KW-0175">Coiled coil</keyword>
<evidence type="ECO:0000259" key="2">
    <source>
        <dbReference type="PROSITE" id="PS50003"/>
    </source>
</evidence>
<dbReference type="InterPro" id="IPR011992">
    <property type="entry name" value="EF-hand-dom_pair"/>
</dbReference>
<dbReference type="InterPro" id="IPR057837">
    <property type="entry name" value="PH_SWAP70"/>
</dbReference>
<dbReference type="PANTHER" id="PTHR14383">
    <property type="entry name" value="SWAP-70 RECOMBINASE"/>
    <property type="match status" value="1"/>
</dbReference>
<dbReference type="Pfam" id="PF25530">
    <property type="entry name" value="EF-hand_SWAP70_N"/>
    <property type="match status" value="1"/>
</dbReference>
<dbReference type="Proteomes" id="UP001482620">
    <property type="component" value="Unassembled WGS sequence"/>
</dbReference>